<dbReference type="NCBIfam" id="TIGR02937">
    <property type="entry name" value="sigma70-ECF"/>
    <property type="match status" value="1"/>
</dbReference>
<name>C8XGC0_NAKMY</name>
<keyword evidence="2" id="KW-0805">Transcription regulation</keyword>
<evidence type="ECO:0000313" key="7">
    <source>
        <dbReference type="EMBL" id="ACV80122.1"/>
    </source>
</evidence>
<protein>
    <submittedName>
        <fullName evidence="7">RNA polymerase, sigma-24 subunit, ECF subfamily</fullName>
    </submittedName>
</protein>
<gene>
    <name evidence="7" type="ordered locus">Namu_3825</name>
</gene>
<organism evidence="7 8">
    <name type="scientific">Nakamurella multipartita (strain ATCC 700099 / DSM 44233 / CIP 104796 / JCM 9543 / NBRC 105858 / Y-104)</name>
    <name type="common">Microsphaera multipartita</name>
    <dbReference type="NCBI Taxonomy" id="479431"/>
    <lineage>
        <taxon>Bacteria</taxon>
        <taxon>Bacillati</taxon>
        <taxon>Actinomycetota</taxon>
        <taxon>Actinomycetes</taxon>
        <taxon>Nakamurellales</taxon>
        <taxon>Nakamurellaceae</taxon>
        <taxon>Nakamurella</taxon>
    </lineage>
</organism>
<dbReference type="InterPro" id="IPR013249">
    <property type="entry name" value="RNA_pol_sigma70_r4_t2"/>
</dbReference>
<reference evidence="7 8" key="2">
    <citation type="journal article" date="2010" name="Stand. Genomic Sci.">
        <title>Complete genome sequence of Nakamurella multipartita type strain (Y-104).</title>
        <authorList>
            <person name="Tice H."/>
            <person name="Mayilraj S."/>
            <person name="Sims D."/>
            <person name="Lapidus A."/>
            <person name="Nolan M."/>
            <person name="Lucas S."/>
            <person name="Glavina Del Rio T."/>
            <person name="Copeland A."/>
            <person name="Cheng J.F."/>
            <person name="Meincke L."/>
            <person name="Bruce D."/>
            <person name="Goodwin L."/>
            <person name="Pitluck S."/>
            <person name="Ivanova N."/>
            <person name="Mavromatis K."/>
            <person name="Ovchinnikova G."/>
            <person name="Pati A."/>
            <person name="Chen A."/>
            <person name="Palaniappan K."/>
            <person name="Land M."/>
            <person name="Hauser L."/>
            <person name="Chang Y.J."/>
            <person name="Jeffries C.D."/>
            <person name="Detter J.C."/>
            <person name="Brettin T."/>
            <person name="Rohde M."/>
            <person name="Goker M."/>
            <person name="Bristow J."/>
            <person name="Eisen J.A."/>
            <person name="Markowitz V."/>
            <person name="Hugenholtz P."/>
            <person name="Kyrpides N.C."/>
            <person name="Klenk H.P."/>
            <person name="Chen F."/>
        </authorList>
    </citation>
    <scope>NUCLEOTIDE SEQUENCE [LARGE SCALE GENOMIC DNA]</scope>
    <source>
        <strain evidence="8">ATCC 700099 / DSM 44233 / CIP 104796 / JCM 9543 / NBRC 105858 / Y-104</strain>
    </source>
</reference>
<evidence type="ECO:0000256" key="2">
    <source>
        <dbReference type="ARBA" id="ARBA00023015"/>
    </source>
</evidence>
<dbReference type="AlphaFoldDB" id="C8XGC0"/>
<dbReference type="Gene3D" id="1.10.10.10">
    <property type="entry name" value="Winged helix-like DNA-binding domain superfamily/Winged helix DNA-binding domain"/>
    <property type="match status" value="1"/>
</dbReference>
<evidence type="ECO:0000313" key="8">
    <source>
        <dbReference type="Proteomes" id="UP000002218"/>
    </source>
</evidence>
<evidence type="ECO:0000259" key="5">
    <source>
        <dbReference type="Pfam" id="PF04542"/>
    </source>
</evidence>
<sequence>MTRRGTPASGAAVGVLFERHRDRLRRYLTGRVGPTHADDLLSEVFLAACRRWSSFDPDRGSELAWLFGIATTAIRSHARDEARHLRRILALSADRPQAGGADESGDRVDAQRRIRRLLPDLKLLDPIDRDILLLIAWAGLSPAEVALSLDLPAATIRSRLHRARRRLRRVDATHDLEPEPSEGGTR</sequence>
<dbReference type="SUPFAM" id="SSF88659">
    <property type="entry name" value="Sigma3 and sigma4 domains of RNA polymerase sigma factors"/>
    <property type="match status" value="1"/>
</dbReference>
<dbReference type="InterPro" id="IPR036388">
    <property type="entry name" value="WH-like_DNA-bd_sf"/>
</dbReference>
<dbReference type="Proteomes" id="UP000002218">
    <property type="component" value="Chromosome"/>
</dbReference>
<dbReference type="SUPFAM" id="SSF88946">
    <property type="entry name" value="Sigma2 domain of RNA polymerase sigma factors"/>
    <property type="match status" value="1"/>
</dbReference>
<dbReference type="RefSeq" id="WP_015748949.1">
    <property type="nucleotide sequence ID" value="NC_013235.1"/>
</dbReference>
<dbReference type="EMBL" id="CP001737">
    <property type="protein sequence ID" value="ACV80122.1"/>
    <property type="molecule type" value="Genomic_DNA"/>
</dbReference>
<feature type="domain" description="RNA polymerase sigma factor 70 region 4 type 2" evidence="6">
    <location>
        <begin position="123"/>
        <end position="167"/>
    </location>
</feature>
<evidence type="ECO:0000256" key="3">
    <source>
        <dbReference type="ARBA" id="ARBA00023082"/>
    </source>
</evidence>
<dbReference type="OrthoDB" id="5518337at2"/>
<evidence type="ECO:0000256" key="1">
    <source>
        <dbReference type="ARBA" id="ARBA00010641"/>
    </source>
</evidence>
<evidence type="ECO:0000259" key="6">
    <source>
        <dbReference type="Pfam" id="PF08281"/>
    </source>
</evidence>
<dbReference type="InterPro" id="IPR014284">
    <property type="entry name" value="RNA_pol_sigma-70_dom"/>
</dbReference>
<dbReference type="Gene3D" id="1.10.1740.10">
    <property type="match status" value="1"/>
</dbReference>
<reference evidence="8" key="1">
    <citation type="submission" date="2009-09" db="EMBL/GenBank/DDBJ databases">
        <title>The complete genome of Nakamurella multipartita DSM 44233.</title>
        <authorList>
            <consortium name="US DOE Joint Genome Institute (JGI-PGF)"/>
            <person name="Lucas S."/>
            <person name="Copeland A."/>
            <person name="Lapidus A."/>
            <person name="Glavina del Rio T."/>
            <person name="Dalin E."/>
            <person name="Tice H."/>
            <person name="Bruce D."/>
            <person name="Goodwin L."/>
            <person name="Pitluck S."/>
            <person name="Kyrpides N."/>
            <person name="Mavromatis K."/>
            <person name="Ivanova N."/>
            <person name="Ovchinnikova G."/>
            <person name="Sims D."/>
            <person name="Meincke L."/>
            <person name="Brettin T."/>
            <person name="Detter J.C."/>
            <person name="Han C."/>
            <person name="Larimer F."/>
            <person name="Land M."/>
            <person name="Hauser L."/>
            <person name="Markowitz V."/>
            <person name="Cheng J.-F."/>
            <person name="Hugenholtz P."/>
            <person name="Woyke T."/>
            <person name="Wu D."/>
            <person name="Klenk H.-P."/>
            <person name="Eisen J.A."/>
        </authorList>
    </citation>
    <scope>NUCLEOTIDE SEQUENCE [LARGE SCALE GENOMIC DNA]</scope>
    <source>
        <strain evidence="8">ATCC 700099 / DSM 44233 / CIP 104796 / JCM 9543 / NBRC 105858 / Y-104</strain>
    </source>
</reference>
<keyword evidence="8" id="KW-1185">Reference proteome</keyword>
<dbReference type="GO" id="GO:0003677">
    <property type="term" value="F:DNA binding"/>
    <property type="evidence" value="ECO:0007669"/>
    <property type="project" value="InterPro"/>
</dbReference>
<proteinExistence type="inferred from homology"/>
<dbReference type="InterPro" id="IPR039425">
    <property type="entry name" value="RNA_pol_sigma-70-like"/>
</dbReference>
<accession>C8XGC0</accession>
<dbReference type="InterPro" id="IPR013325">
    <property type="entry name" value="RNA_pol_sigma_r2"/>
</dbReference>
<dbReference type="GO" id="GO:0006352">
    <property type="term" value="P:DNA-templated transcription initiation"/>
    <property type="evidence" value="ECO:0007669"/>
    <property type="project" value="InterPro"/>
</dbReference>
<dbReference type="Pfam" id="PF08281">
    <property type="entry name" value="Sigma70_r4_2"/>
    <property type="match status" value="1"/>
</dbReference>
<evidence type="ECO:0000256" key="4">
    <source>
        <dbReference type="ARBA" id="ARBA00023163"/>
    </source>
</evidence>
<keyword evidence="4" id="KW-0804">Transcription</keyword>
<dbReference type="KEGG" id="nml:Namu_3825"/>
<dbReference type="InterPro" id="IPR013324">
    <property type="entry name" value="RNA_pol_sigma_r3/r4-like"/>
</dbReference>
<dbReference type="STRING" id="479431.Namu_3825"/>
<dbReference type="InterPro" id="IPR007627">
    <property type="entry name" value="RNA_pol_sigma70_r2"/>
</dbReference>
<dbReference type="PANTHER" id="PTHR43133">
    <property type="entry name" value="RNA POLYMERASE ECF-TYPE SIGMA FACTO"/>
    <property type="match status" value="1"/>
</dbReference>
<dbReference type="InParanoid" id="C8XGC0"/>
<feature type="domain" description="RNA polymerase sigma-70 region 2" evidence="5">
    <location>
        <begin position="16"/>
        <end position="83"/>
    </location>
</feature>
<dbReference type="Pfam" id="PF04542">
    <property type="entry name" value="Sigma70_r2"/>
    <property type="match status" value="1"/>
</dbReference>
<dbReference type="GO" id="GO:0016987">
    <property type="term" value="F:sigma factor activity"/>
    <property type="evidence" value="ECO:0007669"/>
    <property type="project" value="UniProtKB-KW"/>
</dbReference>
<keyword evidence="3" id="KW-0731">Sigma factor</keyword>
<dbReference type="PANTHER" id="PTHR43133:SF25">
    <property type="entry name" value="RNA POLYMERASE SIGMA FACTOR RFAY-RELATED"/>
    <property type="match status" value="1"/>
</dbReference>
<dbReference type="eggNOG" id="COG1595">
    <property type="taxonomic scope" value="Bacteria"/>
</dbReference>
<dbReference type="HOGENOM" id="CLU_047691_9_2_11"/>
<comment type="similarity">
    <text evidence="1">Belongs to the sigma-70 factor family. ECF subfamily.</text>
</comment>